<evidence type="ECO:0000313" key="9">
    <source>
        <dbReference type="EMBL" id="AMU92563.1"/>
    </source>
</evidence>
<gene>
    <name evidence="9" type="ORF">ATM17_30350</name>
</gene>
<dbReference type="KEGG" id="smaz:LH19_26350"/>
<feature type="domain" description="Glucose-methanol-choline oxidoreductase N-terminal" evidence="7">
    <location>
        <begin position="81"/>
        <end position="104"/>
    </location>
</feature>
<protein>
    <recommendedName>
        <fullName evidence="7 8">Glucose-methanol-choline oxidoreductase N-terminal domain-containing protein</fullName>
    </recommendedName>
</protein>
<dbReference type="InterPro" id="IPR036188">
    <property type="entry name" value="FAD/NAD-bd_sf"/>
</dbReference>
<dbReference type="PANTHER" id="PTHR11552:SF147">
    <property type="entry name" value="CHOLINE DEHYDROGENASE, MITOCHONDRIAL"/>
    <property type="match status" value="1"/>
</dbReference>
<dbReference type="PROSITE" id="PS00624">
    <property type="entry name" value="GMC_OXRED_2"/>
    <property type="match status" value="1"/>
</dbReference>
<evidence type="ECO:0000256" key="3">
    <source>
        <dbReference type="ARBA" id="ARBA00022630"/>
    </source>
</evidence>
<evidence type="ECO:0000256" key="4">
    <source>
        <dbReference type="ARBA" id="ARBA00022827"/>
    </source>
</evidence>
<dbReference type="InterPro" id="IPR007867">
    <property type="entry name" value="GMC_OxRtase_C"/>
</dbReference>
<dbReference type="InterPro" id="IPR012132">
    <property type="entry name" value="GMC_OxRdtase"/>
</dbReference>
<keyword evidence="3 6" id="KW-0285">Flavoprotein</keyword>
<keyword evidence="10" id="KW-1185">Reference proteome</keyword>
<reference evidence="10" key="1">
    <citation type="submission" date="2015-11" db="EMBL/GenBank/DDBJ databases">
        <title>Complete genome sequence of a polyethylene-glycol degrader Sphingopyxis macrogoltabida 203N (NBRC 111659).</title>
        <authorList>
            <person name="Yoshiyuki O."/>
            <person name="Shouta N."/>
            <person name="Nagata Y."/>
            <person name="Numata M."/>
            <person name="Tsuchikane K."/>
            <person name="Hosoyama A."/>
            <person name="Yamazoe A."/>
            <person name="Tsuda M."/>
            <person name="Fujita N."/>
            <person name="Kawai F."/>
        </authorList>
    </citation>
    <scope>NUCLEOTIDE SEQUENCE [LARGE SCALE GENOMIC DNA]</scope>
    <source>
        <strain evidence="10">203N</strain>
        <plasmid evidence="10">unnamed1</plasmid>
    </source>
</reference>
<reference evidence="9 10" key="2">
    <citation type="journal article" date="2016" name="Genome Announc.">
        <title>Complete Genome Sequence of Sphingopyxis macrogoltabida Strain 203N (NBRC 111659), a Polyethylene Glycol Degrader.</title>
        <authorList>
            <person name="Ohtsubo Y."/>
            <person name="Nonoyama S."/>
            <person name="Nagata Y."/>
            <person name="Numata M."/>
            <person name="Tsuchikane K."/>
            <person name="Hosoyama A."/>
            <person name="Yamazoe A."/>
            <person name="Tsuda M."/>
            <person name="Fujita N."/>
            <person name="Kawai F."/>
        </authorList>
    </citation>
    <scope>NUCLEOTIDE SEQUENCE [LARGE SCALE GENOMIC DNA]</scope>
    <source>
        <strain evidence="9 10">203N</strain>
    </source>
</reference>
<evidence type="ECO:0000259" key="7">
    <source>
        <dbReference type="PROSITE" id="PS00623"/>
    </source>
</evidence>
<dbReference type="AlphaFoldDB" id="A0AAC9FHF7"/>
<dbReference type="Gene3D" id="3.30.560.10">
    <property type="entry name" value="Glucose Oxidase, domain 3"/>
    <property type="match status" value="1"/>
</dbReference>
<dbReference type="Pfam" id="PF05199">
    <property type="entry name" value="GMC_oxred_C"/>
    <property type="match status" value="1"/>
</dbReference>
<dbReference type="PIRSF" id="PIRSF000137">
    <property type="entry name" value="Alcohol_oxidase"/>
    <property type="match status" value="1"/>
</dbReference>
<evidence type="ECO:0000256" key="5">
    <source>
        <dbReference type="PIRSR" id="PIRSR000137-2"/>
    </source>
</evidence>
<dbReference type="EMBL" id="CP013345">
    <property type="protein sequence ID" value="AMU92563.1"/>
    <property type="molecule type" value="Genomic_DNA"/>
</dbReference>
<evidence type="ECO:0000256" key="6">
    <source>
        <dbReference type="RuleBase" id="RU003968"/>
    </source>
</evidence>
<dbReference type="Gene3D" id="3.50.50.60">
    <property type="entry name" value="FAD/NAD(P)-binding domain"/>
    <property type="match status" value="1"/>
</dbReference>
<dbReference type="PROSITE" id="PS00623">
    <property type="entry name" value="GMC_OXRED_1"/>
    <property type="match status" value="1"/>
</dbReference>
<feature type="binding site" evidence="5">
    <location>
        <begin position="91"/>
        <end position="94"/>
    </location>
    <ligand>
        <name>FAD</name>
        <dbReference type="ChEBI" id="CHEBI:57692"/>
    </ligand>
</feature>
<proteinExistence type="inferred from homology"/>
<organism evidence="9 10">
    <name type="scientific">Sphingopyxis macrogoltabida</name>
    <name type="common">Sphingomonas macrogoltabidus</name>
    <dbReference type="NCBI Taxonomy" id="33050"/>
    <lineage>
        <taxon>Bacteria</taxon>
        <taxon>Pseudomonadati</taxon>
        <taxon>Pseudomonadota</taxon>
        <taxon>Alphaproteobacteria</taxon>
        <taxon>Sphingomonadales</taxon>
        <taxon>Sphingomonadaceae</taxon>
        <taxon>Sphingopyxis</taxon>
    </lineage>
</organism>
<feature type="domain" description="Glucose-methanol-choline oxidoreductase N-terminal" evidence="8">
    <location>
        <begin position="257"/>
        <end position="271"/>
    </location>
</feature>
<dbReference type="GO" id="GO:0016614">
    <property type="term" value="F:oxidoreductase activity, acting on CH-OH group of donors"/>
    <property type="evidence" value="ECO:0007669"/>
    <property type="project" value="InterPro"/>
</dbReference>
<evidence type="ECO:0000256" key="1">
    <source>
        <dbReference type="ARBA" id="ARBA00001974"/>
    </source>
</evidence>
<comment type="similarity">
    <text evidence="2 6">Belongs to the GMC oxidoreductase family.</text>
</comment>
<accession>A0AAC9FHF7</accession>
<keyword evidence="9" id="KW-0614">Plasmid</keyword>
<evidence type="ECO:0000313" key="10">
    <source>
        <dbReference type="Proteomes" id="UP000076088"/>
    </source>
</evidence>
<keyword evidence="4 5" id="KW-0274">FAD</keyword>
<dbReference type="GO" id="GO:0050660">
    <property type="term" value="F:flavin adenine dinucleotide binding"/>
    <property type="evidence" value="ECO:0007669"/>
    <property type="project" value="InterPro"/>
</dbReference>
<sequence length="554" mass="60148">MFEADYIVVGGGSAGSVVAARLSEDPGTKVLLLEAGGDGRGFWVDMPVGCVNLIGNPKTDWCYVTEPDSTINNRKIIWNAGKMLGGGGGVNGQVYIRGQRSDYDGWEALGCTGWSFNEVQTYFKKGESWEAKGDSQAHGHHGNLSVSRPYERHPNPIAPLFLEAAQHAGLPFLDDYCEGNIEGAAYSLATQHRGRRCSPSKAYLEPAAKRPNLQVLTHCEVEQILFTEGRATGVRVRRRDGSFTTHSARREIILCAGATQSPTLLMRSGIGPAAHLRDMGIPLQVESPGVGQNLMEHPLIRLRWLVDVPTFNSQIQTLPQRARHFLKYMVTRNGILSSSLVQALAGAKSDPALDHPDIVLELLTFIFDTTKPPLRGGDGTAFLFPLQKKPASGLMAMITRPYSRGEIKLKSRSIDDHPLIYTNLLGDERDLETLVRAGKLIEKIFASPGLSEHVVDRLDPEMKSDDEWRAFVKETAGVSYHAAGTCRMGADPASVVDPQLRVRGVDGLRVVDTSIMPTQVSANTNAAAMMIGERASAFILEGSGARAKPLAAVA</sequence>
<dbReference type="RefSeq" id="WP_054734532.1">
    <property type="nucleotide sequence ID" value="NZ_CP009430.1"/>
</dbReference>
<feature type="binding site" evidence="5">
    <location>
        <position position="221"/>
    </location>
    <ligand>
        <name>FAD</name>
        <dbReference type="ChEBI" id="CHEBI:57692"/>
    </ligand>
</feature>
<evidence type="ECO:0000256" key="2">
    <source>
        <dbReference type="ARBA" id="ARBA00010790"/>
    </source>
</evidence>
<dbReference type="SUPFAM" id="SSF51905">
    <property type="entry name" value="FAD/NAD(P)-binding domain"/>
    <property type="match status" value="1"/>
</dbReference>
<dbReference type="Proteomes" id="UP000076088">
    <property type="component" value="Plasmid unnamed1"/>
</dbReference>
<dbReference type="InterPro" id="IPR000172">
    <property type="entry name" value="GMC_OxRdtase_N"/>
</dbReference>
<name>A0AAC9FHF7_SPHMC</name>
<comment type="cofactor">
    <cofactor evidence="1 5">
        <name>FAD</name>
        <dbReference type="ChEBI" id="CHEBI:57692"/>
    </cofactor>
</comment>
<dbReference type="Pfam" id="PF00732">
    <property type="entry name" value="GMC_oxred_N"/>
    <property type="match status" value="1"/>
</dbReference>
<dbReference type="PANTHER" id="PTHR11552">
    <property type="entry name" value="GLUCOSE-METHANOL-CHOLINE GMC OXIDOREDUCTASE"/>
    <property type="match status" value="1"/>
</dbReference>
<geneLocation type="plasmid" evidence="9 10">
    <name>unnamed1</name>
</geneLocation>
<dbReference type="SUPFAM" id="SSF54373">
    <property type="entry name" value="FAD-linked reductases, C-terminal domain"/>
    <property type="match status" value="1"/>
</dbReference>
<evidence type="ECO:0000259" key="8">
    <source>
        <dbReference type="PROSITE" id="PS00624"/>
    </source>
</evidence>